<name>A0ABP6NDE1_9ACTN</name>
<comment type="caution">
    <text evidence="2">The sequence shown here is derived from an EMBL/GenBank/DDBJ whole genome shotgun (WGS) entry which is preliminary data.</text>
</comment>
<keyword evidence="3" id="KW-1185">Reference proteome</keyword>
<evidence type="ECO:0000256" key="1">
    <source>
        <dbReference type="SAM" id="Coils"/>
    </source>
</evidence>
<evidence type="ECO:0000313" key="2">
    <source>
        <dbReference type="EMBL" id="GAA3144588.1"/>
    </source>
</evidence>
<feature type="coiled-coil region" evidence="1">
    <location>
        <begin position="35"/>
        <end position="69"/>
    </location>
</feature>
<dbReference type="EMBL" id="BAAAUT010000031">
    <property type="protein sequence ID" value="GAA3144588.1"/>
    <property type="molecule type" value="Genomic_DNA"/>
</dbReference>
<accession>A0ABP6NDE1</accession>
<keyword evidence="1" id="KW-0175">Coiled coil</keyword>
<dbReference type="RefSeq" id="WP_344861619.1">
    <property type="nucleotide sequence ID" value="NZ_BAAAUT010000031.1"/>
</dbReference>
<sequence>MMTILVILSVLTIGLMNAGCWWLYVRGQHVDRARLAAEQYARHRAEHEADQLKERAIALALEVSRLKADLLTVTKEKHTLQTRLDDLTAGPGA</sequence>
<protein>
    <submittedName>
        <fullName evidence="2">Uncharacterized protein</fullName>
    </submittedName>
</protein>
<evidence type="ECO:0000313" key="3">
    <source>
        <dbReference type="Proteomes" id="UP001500320"/>
    </source>
</evidence>
<reference evidence="3" key="1">
    <citation type="journal article" date="2019" name="Int. J. Syst. Evol. Microbiol.">
        <title>The Global Catalogue of Microorganisms (GCM) 10K type strain sequencing project: providing services to taxonomists for standard genome sequencing and annotation.</title>
        <authorList>
            <consortium name="The Broad Institute Genomics Platform"/>
            <consortium name="The Broad Institute Genome Sequencing Center for Infectious Disease"/>
            <person name="Wu L."/>
            <person name="Ma J."/>
        </authorList>
    </citation>
    <scope>NUCLEOTIDE SEQUENCE [LARGE SCALE GENOMIC DNA]</scope>
    <source>
        <strain evidence="3">JCM 9373</strain>
    </source>
</reference>
<proteinExistence type="predicted"/>
<organism evidence="2 3">
    <name type="scientific">Planomonospora alba</name>
    <dbReference type="NCBI Taxonomy" id="161354"/>
    <lineage>
        <taxon>Bacteria</taxon>
        <taxon>Bacillati</taxon>
        <taxon>Actinomycetota</taxon>
        <taxon>Actinomycetes</taxon>
        <taxon>Streptosporangiales</taxon>
        <taxon>Streptosporangiaceae</taxon>
        <taxon>Planomonospora</taxon>
    </lineage>
</organism>
<dbReference type="Proteomes" id="UP001500320">
    <property type="component" value="Unassembled WGS sequence"/>
</dbReference>
<gene>
    <name evidence="2" type="ORF">GCM10010466_39610</name>
</gene>